<dbReference type="AlphaFoldDB" id="A0A9P5XSV1"/>
<dbReference type="Proteomes" id="UP000807353">
    <property type="component" value="Unassembled WGS sequence"/>
</dbReference>
<evidence type="ECO:0000313" key="2">
    <source>
        <dbReference type="Proteomes" id="UP000807353"/>
    </source>
</evidence>
<proteinExistence type="predicted"/>
<organism evidence="1 2">
    <name type="scientific">Collybia nuda</name>
    <dbReference type="NCBI Taxonomy" id="64659"/>
    <lineage>
        <taxon>Eukaryota</taxon>
        <taxon>Fungi</taxon>
        <taxon>Dikarya</taxon>
        <taxon>Basidiomycota</taxon>
        <taxon>Agaricomycotina</taxon>
        <taxon>Agaricomycetes</taxon>
        <taxon>Agaricomycetidae</taxon>
        <taxon>Agaricales</taxon>
        <taxon>Tricholomatineae</taxon>
        <taxon>Clitocybaceae</taxon>
        <taxon>Collybia</taxon>
    </lineage>
</organism>
<sequence>MPRNACRNVRTYRMQGNVICRSKIQKQSPRVITCPRICDTSTSNPTMKLLYDNILSMKTLRLCNSTQIGPTPREISRAITRIRHRLQTICTRNLIEVDGKMAAIVVN</sequence>
<reference evidence="1" key="1">
    <citation type="submission" date="2020-11" db="EMBL/GenBank/DDBJ databases">
        <authorList>
            <consortium name="DOE Joint Genome Institute"/>
            <person name="Ahrendt S."/>
            <person name="Riley R."/>
            <person name="Andreopoulos W."/>
            <person name="Labutti K."/>
            <person name="Pangilinan J."/>
            <person name="Ruiz-Duenas F.J."/>
            <person name="Barrasa J.M."/>
            <person name="Sanchez-Garcia M."/>
            <person name="Camarero S."/>
            <person name="Miyauchi S."/>
            <person name="Serrano A."/>
            <person name="Linde D."/>
            <person name="Babiker R."/>
            <person name="Drula E."/>
            <person name="Ayuso-Fernandez I."/>
            <person name="Pacheco R."/>
            <person name="Padilla G."/>
            <person name="Ferreira P."/>
            <person name="Barriuso J."/>
            <person name="Kellner H."/>
            <person name="Castanera R."/>
            <person name="Alfaro M."/>
            <person name="Ramirez L."/>
            <person name="Pisabarro A.G."/>
            <person name="Kuo A."/>
            <person name="Tritt A."/>
            <person name="Lipzen A."/>
            <person name="He G."/>
            <person name="Yan M."/>
            <person name="Ng V."/>
            <person name="Cullen D."/>
            <person name="Martin F."/>
            <person name="Rosso M.-N."/>
            <person name="Henrissat B."/>
            <person name="Hibbett D."/>
            <person name="Martinez A.T."/>
            <person name="Grigoriev I.V."/>
        </authorList>
    </citation>
    <scope>NUCLEOTIDE SEQUENCE</scope>
    <source>
        <strain evidence="1">CBS 247.69</strain>
    </source>
</reference>
<evidence type="ECO:0000313" key="1">
    <source>
        <dbReference type="EMBL" id="KAF9455922.1"/>
    </source>
</evidence>
<accession>A0A9P5XSV1</accession>
<protein>
    <submittedName>
        <fullName evidence="1">Uncharacterized protein</fullName>
    </submittedName>
</protein>
<dbReference type="EMBL" id="MU150491">
    <property type="protein sequence ID" value="KAF9455922.1"/>
    <property type="molecule type" value="Genomic_DNA"/>
</dbReference>
<gene>
    <name evidence="1" type="ORF">BDZ94DRAFT_1276955</name>
</gene>
<feature type="non-terminal residue" evidence="1">
    <location>
        <position position="107"/>
    </location>
</feature>
<keyword evidence="2" id="KW-1185">Reference proteome</keyword>
<name>A0A9P5XSV1_9AGAR</name>
<comment type="caution">
    <text evidence="1">The sequence shown here is derived from an EMBL/GenBank/DDBJ whole genome shotgun (WGS) entry which is preliminary data.</text>
</comment>